<feature type="transmembrane region" description="Helical" evidence="6">
    <location>
        <begin position="21"/>
        <end position="43"/>
    </location>
</feature>
<keyword evidence="2" id="KW-1003">Cell membrane</keyword>
<comment type="subcellular location">
    <subcellularLocation>
        <location evidence="1">Cell membrane</location>
        <topology evidence="1">Multi-pass membrane protein</topology>
    </subcellularLocation>
</comment>
<evidence type="ECO:0000313" key="10">
    <source>
        <dbReference type="EMBL" id="PSK81295.1"/>
    </source>
</evidence>
<dbReference type="InterPro" id="IPR025857">
    <property type="entry name" value="MacB_PCD"/>
</dbReference>
<evidence type="ECO:0000256" key="1">
    <source>
        <dbReference type="ARBA" id="ARBA00004651"/>
    </source>
</evidence>
<evidence type="ECO:0000313" key="12">
    <source>
        <dbReference type="Proteomes" id="UP000396862"/>
    </source>
</evidence>
<feature type="domain" description="ABC3 transporter permease C-terminal" evidence="7">
    <location>
        <begin position="718"/>
        <end position="830"/>
    </location>
</feature>
<evidence type="ECO:0000259" key="8">
    <source>
        <dbReference type="Pfam" id="PF12704"/>
    </source>
</evidence>
<dbReference type="Pfam" id="PF12704">
    <property type="entry name" value="MacB_PCD"/>
    <property type="match status" value="1"/>
</dbReference>
<accession>A0A2P8C8K5</accession>
<dbReference type="PANTHER" id="PTHR30572">
    <property type="entry name" value="MEMBRANE COMPONENT OF TRANSPORTER-RELATED"/>
    <property type="match status" value="1"/>
</dbReference>
<feature type="transmembrane region" description="Helical" evidence="6">
    <location>
        <begin position="444"/>
        <end position="462"/>
    </location>
</feature>
<evidence type="ECO:0000313" key="9">
    <source>
        <dbReference type="EMBL" id="GET21620.1"/>
    </source>
</evidence>
<keyword evidence="12" id="KW-1185">Reference proteome</keyword>
<dbReference type="GO" id="GO:0022857">
    <property type="term" value="F:transmembrane transporter activity"/>
    <property type="evidence" value="ECO:0007669"/>
    <property type="project" value="TreeGrafter"/>
</dbReference>
<reference evidence="10 11" key="1">
    <citation type="submission" date="2018-03" db="EMBL/GenBank/DDBJ databases">
        <title>Genomic Encyclopedia of Archaeal and Bacterial Type Strains, Phase II (KMG-II): from individual species to whole genera.</title>
        <authorList>
            <person name="Goeker M."/>
        </authorList>
    </citation>
    <scope>NUCLEOTIDE SEQUENCE [LARGE SCALE GENOMIC DNA]</scope>
    <source>
        <strain evidence="10 11">DSM 27267</strain>
    </source>
</reference>
<gene>
    <name evidence="10" type="ORF">CLV93_11079</name>
    <name evidence="9" type="ORF">JCM18694_18660</name>
</gene>
<dbReference type="EMBL" id="BLAU01000001">
    <property type="protein sequence ID" value="GET21620.1"/>
    <property type="molecule type" value="Genomic_DNA"/>
</dbReference>
<feature type="domain" description="MacB-like periplasmic core" evidence="8">
    <location>
        <begin position="22"/>
        <end position="229"/>
    </location>
</feature>
<feature type="transmembrane region" description="Helical" evidence="6">
    <location>
        <begin position="759"/>
        <end position="781"/>
    </location>
</feature>
<feature type="transmembrane region" description="Helical" evidence="6">
    <location>
        <begin position="306"/>
        <end position="327"/>
    </location>
</feature>
<dbReference type="InterPro" id="IPR003838">
    <property type="entry name" value="ABC3_permease_C"/>
</dbReference>
<feature type="transmembrane region" description="Helical" evidence="6">
    <location>
        <begin position="400"/>
        <end position="423"/>
    </location>
</feature>
<dbReference type="InterPro" id="IPR050250">
    <property type="entry name" value="Macrolide_Exporter_MacB"/>
</dbReference>
<evidence type="ECO:0000256" key="3">
    <source>
        <dbReference type="ARBA" id="ARBA00022692"/>
    </source>
</evidence>
<evidence type="ECO:0000256" key="5">
    <source>
        <dbReference type="ARBA" id="ARBA00023136"/>
    </source>
</evidence>
<evidence type="ECO:0000256" key="6">
    <source>
        <dbReference type="SAM" id="Phobius"/>
    </source>
</evidence>
<dbReference type="PROSITE" id="PS51257">
    <property type="entry name" value="PROKAR_LIPOPROTEIN"/>
    <property type="match status" value="1"/>
</dbReference>
<dbReference type="Proteomes" id="UP000240621">
    <property type="component" value="Unassembled WGS sequence"/>
</dbReference>
<feature type="domain" description="ABC3 transporter permease C-terminal" evidence="7">
    <location>
        <begin position="311"/>
        <end position="428"/>
    </location>
</feature>
<dbReference type="AlphaFoldDB" id="A0A2P8C8K5"/>
<evidence type="ECO:0000313" key="11">
    <source>
        <dbReference type="Proteomes" id="UP000240621"/>
    </source>
</evidence>
<proteinExistence type="predicted"/>
<dbReference type="EMBL" id="PYGC01000010">
    <property type="protein sequence ID" value="PSK81295.1"/>
    <property type="molecule type" value="Genomic_DNA"/>
</dbReference>
<keyword evidence="4 6" id="KW-1133">Transmembrane helix</keyword>
<evidence type="ECO:0000256" key="4">
    <source>
        <dbReference type="ARBA" id="ARBA00022989"/>
    </source>
</evidence>
<dbReference type="PANTHER" id="PTHR30572:SF18">
    <property type="entry name" value="ABC-TYPE MACROLIDE FAMILY EXPORT SYSTEM PERMEASE COMPONENT 2"/>
    <property type="match status" value="1"/>
</dbReference>
<sequence>MMTKNYIKLAIRNLRRNKDYFFINVFGLAIGMACAILVMLHVWTQTHFDDFHPDDNRLYRATIESKMGSIGTNFAVTPPRFAFGLKKRVPEIEQACRIYKSERKILLKTKNDEVLDAPSLLFVDSTFFDMFGFKLLQGNPATCLSKEKSIVITKSMAKTYFPEGAIGKKIISENDTKWTITGVVEDCPYNTQIQYSALASLPTLELPNNSWLSSFLYTYYRFKPGVDMDKPAPPNAIGGITDIEYKLLQAYLKAATPEIERTTKMTPQEFHDMGNNFIIKLQQIRRIHLFSHLNYEMSKNANIETLIVLGAISLLIILIAAINYANLSTARLAGRTREIGIRKLLGSHRRDMARQFLAESITISFISLFLALVIVELAFPQLEKMYQFSSPSLSQSLLKLSPIIFGIALVTGIIAGLYPAFYVTRFTPATILQNQKKLGPRAKGLRGVLVILQFLFSIVIIYSTSTIYRQLNYIQSKSIGFDKNNLLVLDNSTGLGDNRDAFAERIKALPRVTDLSYSSAVPGQLIDMYTFHKMNDSTNQNYLLQVNWADNHFLKTYGMHFIDSTKAIPGKSTEPKHLFSQLNDSTAQAGSETKPIAVILNEKAVQYMGLKDPVGKHLLRLLQNGDQVEYTVKGVVRNFHFESFHEEVQPLIFLPEVPRFSRFTSIRFKSPPSDKDIAEVKKIWEEENPTTLFSEFSMSDNLQKQYTEERSTGEVAVAFSFFAIFIACMGLYSLMALITVYRTKEIGIRKVLGAGTRELVFLLSKETLQLVVLASLLALPLAYQISRLWLSRFAYQVNLSITNYLFVSAAVFAIAIFTVYRQLWRTINADPAESLRYE</sequence>
<feature type="transmembrane region" description="Helical" evidence="6">
    <location>
        <begin position="715"/>
        <end position="738"/>
    </location>
</feature>
<dbReference type="Pfam" id="PF02687">
    <property type="entry name" value="FtsX"/>
    <property type="match status" value="2"/>
</dbReference>
<name>A0A2P8C8K5_9BACT</name>
<protein>
    <submittedName>
        <fullName evidence="9">ABC transporter permease</fullName>
    </submittedName>
    <submittedName>
        <fullName evidence="10">Putative ABC transport system permease protein</fullName>
    </submittedName>
</protein>
<organism evidence="10 11">
    <name type="scientific">Prolixibacter denitrificans</name>
    <dbReference type="NCBI Taxonomy" id="1541063"/>
    <lineage>
        <taxon>Bacteria</taxon>
        <taxon>Pseudomonadati</taxon>
        <taxon>Bacteroidota</taxon>
        <taxon>Bacteroidia</taxon>
        <taxon>Marinilabiliales</taxon>
        <taxon>Prolixibacteraceae</taxon>
        <taxon>Prolixibacter</taxon>
    </lineage>
</organism>
<reference evidence="9 12" key="2">
    <citation type="submission" date="2019-10" db="EMBL/GenBank/DDBJ databases">
        <title>Prolixibacter strains distinguished by the presence of nitrate reductase genes were adept at nitrate-dependent anaerobic corrosion of metallic iron and carbon steel.</title>
        <authorList>
            <person name="Iino T."/>
            <person name="Shono N."/>
            <person name="Ito K."/>
            <person name="Nakamura R."/>
            <person name="Sueoka K."/>
            <person name="Harayama S."/>
            <person name="Ohkuma M."/>
        </authorList>
    </citation>
    <scope>NUCLEOTIDE SEQUENCE [LARGE SCALE GENOMIC DNA]</scope>
    <source>
        <strain evidence="9 12">MIC1-1</strain>
    </source>
</reference>
<evidence type="ECO:0000256" key="2">
    <source>
        <dbReference type="ARBA" id="ARBA00022475"/>
    </source>
</evidence>
<comment type="caution">
    <text evidence="10">The sequence shown here is derived from an EMBL/GenBank/DDBJ whole genome shotgun (WGS) entry which is preliminary data.</text>
</comment>
<dbReference type="GO" id="GO:0005886">
    <property type="term" value="C:plasma membrane"/>
    <property type="evidence" value="ECO:0007669"/>
    <property type="project" value="UniProtKB-SubCell"/>
</dbReference>
<keyword evidence="5 6" id="KW-0472">Membrane</keyword>
<dbReference type="RefSeq" id="WP_170108978.1">
    <property type="nucleotide sequence ID" value="NZ_BLAU01000001.1"/>
</dbReference>
<feature type="transmembrane region" description="Helical" evidence="6">
    <location>
        <begin position="801"/>
        <end position="820"/>
    </location>
</feature>
<evidence type="ECO:0000259" key="7">
    <source>
        <dbReference type="Pfam" id="PF02687"/>
    </source>
</evidence>
<dbReference type="Proteomes" id="UP000396862">
    <property type="component" value="Unassembled WGS sequence"/>
</dbReference>
<feature type="transmembrane region" description="Helical" evidence="6">
    <location>
        <begin position="356"/>
        <end position="380"/>
    </location>
</feature>
<keyword evidence="3 6" id="KW-0812">Transmembrane</keyword>